<evidence type="ECO:0000259" key="4">
    <source>
        <dbReference type="PROSITE" id="PS50240"/>
    </source>
</evidence>
<dbReference type="PANTHER" id="PTHR24256">
    <property type="entry name" value="TRYPTASE-RELATED"/>
    <property type="match status" value="1"/>
</dbReference>
<dbReference type="InterPro" id="IPR043504">
    <property type="entry name" value="Peptidase_S1_PA_chymotrypsin"/>
</dbReference>
<name>A0A8S1IQ48_9CHLO</name>
<dbReference type="PROSITE" id="PS50240">
    <property type="entry name" value="TRYPSIN_DOM"/>
    <property type="match status" value="1"/>
</dbReference>
<feature type="compositionally biased region" description="Low complexity" evidence="2">
    <location>
        <begin position="319"/>
        <end position="331"/>
    </location>
</feature>
<feature type="chain" id="PRO_5035840898" description="Peptidase S1 domain-containing protein" evidence="3">
    <location>
        <begin position="32"/>
        <end position="666"/>
    </location>
</feature>
<feature type="domain" description="Peptidase S1" evidence="4">
    <location>
        <begin position="52"/>
        <end position="301"/>
    </location>
</feature>
<dbReference type="EMBL" id="CAJHUC010000389">
    <property type="protein sequence ID" value="CAD7695787.1"/>
    <property type="molecule type" value="Genomic_DNA"/>
</dbReference>
<dbReference type="AlphaFoldDB" id="A0A8S1IQ48"/>
<proteinExistence type="predicted"/>
<feature type="compositionally biased region" description="Pro residues" evidence="2">
    <location>
        <begin position="365"/>
        <end position="402"/>
    </location>
</feature>
<feature type="region of interest" description="Disordered" evidence="2">
    <location>
        <begin position="318"/>
        <end position="417"/>
    </location>
</feature>
<dbReference type="Pfam" id="PF00089">
    <property type="entry name" value="Trypsin"/>
    <property type="match status" value="1"/>
</dbReference>
<gene>
    <name evidence="5" type="ORF">OSTQU699_LOCUS1148</name>
</gene>
<dbReference type="Proteomes" id="UP000708148">
    <property type="component" value="Unassembled WGS sequence"/>
</dbReference>
<evidence type="ECO:0000313" key="5">
    <source>
        <dbReference type="EMBL" id="CAD7695787.1"/>
    </source>
</evidence>
<dbReference type="GO" id="GO:0004252">
    <property type="term" value="F:serine-type endopeptidase activity"/>
    <property type="evidence" value="ECO:0007669"/>
    <property type="project" value="InterPro"/>
</dbReference>
<dbReference type="InterPro" id="IPR051487">
    <property type="entry name" value="Ser/Thr_Proteases_Immune/Dev"/>
</dbReference>
<accession>A0A8S1IQ48</accession>
<dbReference type="SUPFAM" id="SSF50494">
    <property type="entry name" value="Trypsin-like serine proteases"/>
    <property type="match status" value="1"/>
</dbReference>
<reference evidence="5" key="1">
    <citation type="submission" date="2020-12" db="EMBL/GenBank/DDBJ databases">
        <authorList>
            <person name="Iha C."/>
        </authorList>
    </citation>
    <scope>NUCLEOTIDE SEQUENCE</scope>
</reference>
<keyword evidence="1" id="KW-1015">Disulfide bond</keyword>
<comment type="caution">
    <text evidence="5">The sequence shown here is derived from an EMBL/GenBank/DDBJ whole genome shotgun (WGS) entry which is preliminary data.</text>
</comment>
<evidence type="ECO:0000256" key="1">
    <source>
        <dbReference type="ARBA" id="ARBA00023157"/>
    </source>
</evidence>
<keyword evidence="3" id="KW-0732">Signal</keyword>
<feature type="compositionally biased region" description="Acidic residues" evidence="2">
    <location>
        <begin position="339"/>
        <end position="352"/>
    </location>
</feature>
<dbReference type="PRINTS" id="PR01217">
    <property type="entry name" value="PRICHEXTENSN"/>
</dbReference>
<evidence type="ECO:0000256" key="2">
    <source>
        <dbReference type="SAM" id="MobiDB-lite"/>
    </source>
</evidence>
<dbReference type="InterPro" id="IPR009003">
    <property type="entry name" value="Peptidase_S1_PA"/>
</dbReference>
<dbReference type="InterPro" id="IPR001254">
    <property type="entry name" value="Trypsin_dom"/>
</dbReference>
<dbReference type="OrthoDB" id="10059102at2759"/>
<organism evidence="5 6">
    <name type="scientific">Ostreobium quekettii</name>
    <dbReference type="NCBI Taxonomy" id="121088"/>
    <lineage>
        <taxon>Eukaryota</taxon>
        <taxon>Viridiplantae</taxon>
        <taxon>Chlorophyta</taxon>
        <taxon>core chlorophytes</taxon>
        <taxon>Ulvophyceae</taxon>
        <taxon>TCBD clade</taxon>
        <taxon>Bryopsidales</taxon>
        <taxon>Ostreobineae</taxon>
        <taxon>Ostreobiaceae</taxon>
        <taxon>Ostreobium</taxon>
    </lineage>
</organism>
<sequence>MGAMANGRAPRLLAAICCSLLAACLWRGALGTRDEWKLPRLDISKVQQLRKLLQGPEAAPCERFPYMASIRDTNSVHQCSGVLVKSVASTKKKEPPFVITSAHCLDELGHSPIVVIGACDPDTEELLLPARTFVHEGWTGNFDDGNDIALLWMGVKLTKHEAIGLPVRPEIPKEGEVFGALGWAQESDGTPLDTLQIALDTEFLPNGECAEDDVWGDRIKDTMMCFSGGISDADGCPGDGGGPVLRLFSPNGDYTGGQPSLDTLFGLASFGEPDVTCAEAKRPGVYTSVANHIAWITEKMLTVCSDCPLSSPDVVTAGTVTPVTPPATTEAPPSPTPTEPEEPPVELPEEPPVEPPTEPPEEPPVEPPTEPPVEPPTEPPVEPPTEPPVEPPTEPPVEPPVELPAGTTVDDALSSDPCRYDDDAGECRANALINVPDSSIIRTLLTLLGCLDSTSQSACEAEELCTWDVDEGACQTDILLALKDCTLPVWSAFLRSIGCASFGTEEKCVSLPGCLWDSNVCIPDEDAQSEALFNPEITAGLSIFAECGETSAADCEDDGECSLGDDGNCVYTGLTDFSPWIREDTPFCNYFKAFLGCREADAPDCPSGCRVNTGDSGDFCSETEEAIVEGTFDDDPAAKAVMEKALETCPSISSQSECTSLTEQDL</sequence>
<dbReference type="Gene3D" id="2.40.10.10">
    <property type="entry name" value="Trypsin-like serine proteases"/>
    <property type="match status" value="1"/>
</dbReference>
<evidence type="ECO:0000256" key="3">
    <source>
        <dbReference type="SAM" id="SignalP"/>
    </source>
</evidence>
<dbReference type="GO" id="GO:0006508">
    <property type="term" value="P:proteolysis"/>
    <property type="evidence" value="ECO:0007669"/>
    <property type="project" value="InterPro"/>
</dbReference>
<evidence type="ECO:0000313" key="6">
    <source>
        <dbReference type="Proteomes" id="UP000708148"/>
    </source>
</evidence>
<feature type="signal peptide" evidence="3">
    <location>
        <begin position="1"/>
        <end position="31"/>
    </location>
</feature>
<protein>
    <recommendedName>
        <fullName evidence="4">Peptidase S1 domain-containing protein</fullName>
    </recommendedName>
</protein>
<keyword evidence="6" id="KW-1185">Reference proteome</keyword>
<dbReference type="SMART" id="SM00020">
    <property type="entry name" value="Tryp_SPc"/>
    <property type="match status" value="1"/>
</dbReference>